<dbReference type="CDD" id="cd10446">
    <property type="entry name" value="GIY-YIG_unchar_1"/>
    <property type="match status" value="1"/>
</dbReference>
<dbReference type="InterPro" id="IPR035901">
    <property type="entry name" value="GIY-YIG_endonuc_sf"/>
</dbReference>
<dbReference type="RefSeq" id="WP_154800699.1">
    <property type="nucleotide sequence ID" value="NZ_CP052758.1"/>
</dbReference>
<keyword evidence="2" id="KW-1185">Reference proteome</keyword>
<geneLocation type="plasmid" evidence="1 2">
    <name>pCPRO01</name>
</geneLocation>
<evidence type="ECO:0000313" key="1">
    <source>
        <dbReference type="EMBL" id="QJW38757.1"/>
    </source>
</evidence>
<dbReference type="KEGG" id="cprt:FIC82_020450"/>
<dbReference type="Gene3D" id="3.40.1440.10">
    <property type="entry name" value="GIY-YIG endonuclease"/>
    <property type="match status" value="1"/>
</dbReference>
<organism evidence="1 2">
    <name type="scientific">Cellulosimicrobium protaetiae</name>
    <dbReference type="NCBI Taxonomy" id="2587808"/>
    <lineage>
        <taxon>Bacteria</taxon>
        <taxon>Bacillati</taxon>
        <taxon>Actinomycetota</taxon>
        <taxon>Actinomycetes</taxon>
        <taxon>Micrococcales</taxon>
        <taxon>Promicromonosporaceae</taxon>
        <taxon>Cellulosimicrobium</taxon>
    </lineage>
</organism>
<reference evidence="1 2" key="1">
    <citation type="journal article" date="2022" name="Int. J. Syst. Evol. Microbiol.">
        <title>Cellulosimicrobium protaetiae sp. nov., isolated from the gut of the larva of Protaetia brevitarsis seulensis.</title>
        <authorList>
            <person name="Le Han H."/>
            <person name="Nguyen T.T.H."/>
            <person name="Li Z."/>
            <person name="Shin N.R."/>
            <person name="Kim S.G."/>
        </authorList>
    </citation>
    <scope>NUCLEOTIDE SEQUENCE [LARGE SCALE GENOMIC DNA]</scope>
    <source>
        <strain evidence="1 2">BI34</strain>
    </source>
</reference>
<accession>A0A6M5UJ86</accession>
<dbReference type="Proteomes" id="UP000451354">
    <property type="component" value="Plasmid pCPRO01"/>
</dbReference>
<dbReference type="SUPFAM" id="SSF82771">
    <property type="entry name" value="GIY-YIG endonuclease"/>
    <property type="match status" value="1"/>
</dbReference>
<dbReference type="EMBL" id="CP052758">
    <property type="protein sequence ID" value="QJW38757.1"/>
    <property type="molecule type" value="Genomic_DNA"/>
</dbReference>
<dbReference type="OrthoDB" id="89044at2"/>
<sequence length="281" mass="31422">MKSPPVRRGGDIDLGHLLLAAGVELDTTIVIRHTYNPDGLTGPHDLTTQKVHAYTRRQGFRKFPAAPPKHWLIFVTDGGLRSRFLTAYDNRGEVTAERTATHRSFDLEPSDLLTTLRGRLVVQWSKDAVNWVKQGRAAAQFTVLEIADPAEVTFPGFDRLVIDYATLLDVVESSRYRSWQAALASVQAIYLITDSRTGQHYVGKADGGERLLGRWNTYARTGHGGNVALTALAGLDPDHVRDFRFSILRVFGPDTPRVDVDTAEEHFKRALMTREFGLNRN</sequence>
<name>A0A6M5UJ86_9MICO</name>
<keyword evidence="1" id="KW-0614">Plasmid</keyword>
<proteinExistence type="predicted"/>
<protein>
    <submittedName>
        <fullName evidence="1">GIY-YIG nuclease family protein</fullName>
    </submittedName>
</protein>
<dbReference type="AlphaFoldDB" id="A0A6M5UJ86"/>
<evidence type="ECO:0000313" key="2">
    <source>
        <dbReference type="Proteomes" id="UP000451354"/>
    </source>
</evidence>
<gene>
    <name evidence="1" type="ORF">FIC82_020450</name>
</gene>